<evidence type="ECO:0000313" key="1">
    <source>
        <dbReference type="EMBL" id="ACF98124.1"/>
    </source>
</evidence>
<accession>B8R8W8</accession>
<reference evidence="1" key="1">
    <citation type="journal article" date="2009" name="Appl. Environ. Microbiol.">
        <title>Characterization of denitrification gene clusters of soil bacteria via a metagenomic approach.</title>
        <authorList>
            <person name="Demaneche S."/>
            <person name="Philippot L."/>
            <person name="David M.M."/>
            <person name="Navarro E."/>
            <person name="Vogel T.M."/>
            <person name="Simonet P."/>
        </authorList>
    </citation>
    <scope>NUCLEOTIDE SEQUENCE</scope>
</reference>
<organism evidence="1">
    <name type="scientific">uncultured bacterium 1062</name>
    <dbReference type="NCBI Taxonomy" id="548898"/>
    <lineage>
        <taxon>Bacteria</taxon>
        <taxon>environmental samples</taxon>
    </lineage>
</organism>
<protein>
    <submittedName>
        <fullName evidence="1">Uncharacterized protein</fullName>
    </submittedName>
</protein>
<proteinExistence type="predicted"/>
<sequence>MNEDTASHVLSALISSFDDTFSLTRIKQSEDRLIIPRKDRDRYLRKIKERAADWAYSIIEPGASVRLDRGDPGKWTARTK</sequence>
<name>B8R8W8_9BACT</name>
<dbReference type="AlphaFoldDB" id="B8R8W8"/>
<dbReference type="EMBL" id="EU910855">
    <property type="protein sequence ID" value="ACF98124.1"/>
    <property type="molecule type" value="Genomic_DNA"/>
</dbReference>